<evidence type="ECO:0000313" key="3">
    <source>
        <dbReference type="Proteomes" id="UP001153269"/>
    </source>
</evidence>
<accession>A0A9N7TL53</accession>
<keyword evidence="3" id="KW-1185">Reference proteome</keyword>
<name>A0A9N7TL53_PLEPL</name>
<feature type="region of interest" description="Disordered" evidence="1">
    <location>
        <begin position="36"/>
        <end position="119"/>
    </location>
</feature>
<dbReference type="EMBL" id="CADEAL010000064">
    <property type="protein sequence ID" value="CAB1413653.1"/>
    <property type="molecule type" value="Genomic_DNA"/>
</dbReference>
<sequence>MAARPGGFGAWKGVCAKKKNRRPKAGSKRVVLLRQKDGEKNGVGGARPVSMKASTPGVTWTDRPPATSGRDAHRRLWTAEPRASVSWAGKSGGRGRASGHQKAKEGRAEEDGAGRGKQK</sequence>
<gene>
    <name evidence="2" type="ORF">PLEPLA_LOCUS1354</name>
</gene>
<dbReference type="AlphaFoldDB" id="A0A9N7TL53"/>
<evidence type="ECO:0000313" key="2">
    <source>
        <dbReference type="EMBL" id="CAB1413653.1"/>
    </source>
</evidence>
<evidence type="ECO:0000256" key="1">
    <source>
        <dbReference type="SAM" id="MobiDB-lite"/>
    </source>
</evidence>
<reference evidence="2" key="1">
    <citation type="submission" date="2020-03" db="EMBL/GenBank/DDBJ databases">
        <authorList>
            <person name="Weist P."/>
        </authorList>
    </citation>
    <scope>NUCLEOTIDE SEQUENCE</scope>
</reference>
<dbReference type="Proteomes" id="UP001153269">
    <property type="component" value="Unassembled WGS sequence"/>
</dbReference>
<proteinExistence type="predicted"/>
<protein>
    <submittedName>
        <fullName evidence="2">Uncharacterized protein</fullName>
    </submittedName>
</protein>
<organism evidence="2 3">
    <name type="scientific">Pleuronectes platessa</name>
    <name type="common">European plaice</name>
    <dbReference type="NCBI Taxonomy" id="8262"/>
    <lineage>
        <taxon>Eukaryota</taxon>
        <taxon>Metazoa</taxon>
        <taxon>Chordata</taxon>
        <taxon>Craniata</taxon>
        <taxon>Vertebrata</taxon>
        <taxon>Euteleostomi</taxon>
        <taxon>Actinopterygii</taxon>
        <taxon>Neopterygii</taxon>
        <taxon>Teleostei</taxon>
        <taxon>Neoteleostei</taxon>
        <taxon>Acanthomorphata</taxon>
        <taxon>Carangaria</taxon>
        <taxon>Pleuronectiformes</taxon>
        <taxon>Pleuronectoidei</taxon>
        <taxon>Pleuronectidae</taxon>
        <taxon>Pleuronectes</taxon>
    </lineage>
</organism>
<comment type="caution">
    <text evidence="2">The sequence shown here is derived from an EMBL/GenBank/DDBJ whole genome shotgun (WGS) entry which is preliminary data.</text>
</comment>
<feature type="compositionally biased region" description="Basic and acidic residues" evidence="1">
    <location>
        <begin position="102"/>
        <end position="119"/>
    </location>
</feature>